<dbReference type="PANTHER" id="PTHR45655">
    <property type="entry name" value="GUANYLATE CYCLASE SOLUBLE SUBUNIT BETA-2"/>
    <property type="match status" value="1"/>
</dbReference>
<proteinExistence type="predicted"/>
<dbReference type="EMBL" id="CAIJDO010000339">
    <property type="protein sequence ID" value="CAD0009929.1"/>
    <property type="molecule type" value="Genomic_DNA"/>
</dbReference>
<keyword evidence="3" id="KW-1185">Reference proteome</keyword>
<gene>
    <name evidence="2" type="ORF">FLACHUCJ7_04569</name>
</gene>
<dbReference type="GO" id="GO:0020037">
    <property type="term" value="F:heme binding"/>
    <property type="evidence" value="ECO:0007669"/>
    <property type="project" value="InterPro"/>
</dbReference>
<dbReference type="InterPro" id="IPR024096">
    <property type="entry name" value="NO_sig/Golgi_transp_ligand-bd"/>
</dbReference>
<feature type="domain" description="Heme NO-binding" evidence="1">
    <location>
        <begin position="2"/>
        <end position="162"/>
    </location>
</feature>
<dbReference type="InterPro" id="IPR038158">
    <property type="entry name" value="H-NOX_domain_sf"/>
</dbReference>
<sequence length="179" mass="21093">MYGIIYKAFEQYVIDTFDVETWNITISKSLVSMNTKTIDQPYNDAITFEIAKQLSKSTNLAIDKILFQLGEYVVKITREKYLLIMQSRDNDFKDYLLNLPSFHNRMLLIYPKLTPPEFKVTVVNDTILMLHYYTNTSGMKEYIKGYLNGLVRAFESNVEIEHIVSRQLNKFEDVFKISW</sequence>
<evidence type="ECO:0000259" key="1">
    <source>
        <dbReference type="Pfam" id="PF07700"/>
    </source>
</evidence>
<dbReference type="SUPFAM" id="SSF111126">
    <property type="entry name" value="Ligand-binding domain in the NO signalling and Golgi transport"/>
    <property type="match status" value="1"/>
</dbReference>
<dbReference type="Pfam" id="PF07700">
    <property type="entry name" value="HNOB"/>
    <property type="match status" value="1"/>
</dbReference>
<dbReference type="Gene3D" id="3.90.1520.10">
    <property type="entry name" value="H-NOX domain"/>
    <property type="match status" value="1"/>
</dbReference>
<reference evidence="2 3" key="1">
    <citation type="submission" date="2020-06" db="EMBL/GenBank/DDBJ databases">
        <authorList>
            <person name="Criscuolo A."/>
        </authorList>
    </citation>
    <scope>NUCLEOTIDE SEQUENCE [LARGE SCALE GENOMIC DNA]</scope>
    <source>
        <strain evidence="3">CIP 110025</strain>
    </source>
</reference>
<dbReference type="PANTHER" id="PTHR45655:SF13">
    <property type="entry name" value="SOLUBLE GUANYLATE CYCLASE GCY-32-RELATED"/>
    <property type="match status" value="1"/>
</dbReference>
<organism evidence="2 3">
    <name type="scientific">Flavobacterium chungangense</name>
    <dbReference type="NCBI Taxonomy" id="554283"/>
    <lineage>
        <taxon>Bacteria</taxon>
        <taxon>Pseudomonadati</taxon>
        <taxon>Bacteroidota</taxon>
        <taxon>Flavobacteriia</taxon>
        <taxon>Flavobacteriales</taxon>
        <taxon>Flavobacteriaceae</taxon>
        <taxon>Flavobacterium</taxon>
    </lineage>
</organism>
<evidence type="ECO:0000313" key="3">
    <source>
        <dbReference type="Proteomes" id="UP000556700"/>
    </source>
</evidence>
<evidence type="ECO:0000313" key="2">
    <source>
        <dbReference type="EMBL" id="CAD0009929.1"/>
    </source>
</evidence>
<dbReference type="InterPro" id="IPR011644">
    <property type="entry name" value="Heme_NO-bd"/>
</dbReference>
<dbReference type="RefSeq" id="WP_031453295.1">
    <property type="nucleotide sequence ID" value="NZ_CAIJDO010000339.1"/>
</dbReference>
<dbReference type="AlphaFoldDB" id="A0A6V6ZE39"/>
<accession>A0A6V6ZE39</accession>
<comment type="caution">
    <text evidence="2">The sequence shown here is derived from an EMBL/GenBank/DDBJ whole genome shotgun (WGS) entry which is preliminary data.</text>
</comment>
<dbReference type="Proteomes" id="UP000556700">
    <property type="component" value="Unassembled WGS sequence"/>
</dbReference>
<name>A0A6V6ZE39_9FLAO</name>
<protein>
    <recommendedName>
        <fullName evidence="1">Heme NO-binding domain-containing protein</fullName>
    </recommendedName>
</protein>